<dbReference type="Pfam" id="PF12770">
    <property type="entry name" value="CHAT"/>
    <property type="match status" value="1"/>
</dbReference>
<dbReference type="GeneID" id="59297340"/>
<dbReference type="AlphaFoldDB" id="A0A8H5VD36"/>
<feature type="domain" description="CHAT" evidence="1">
    <location>
        <begin position="458"/>
        <end position="802"/>
    </location>
</feature>
<comment type="caution">
    <text evidence="2">The sequence shown here is derived from an EMBL/GenBank/DDBJ whole genome shotgun (WGS) entry which is preliminary data.</text>
</comment>
<dbReference type="Proteomes" id="UP000530670">
    <property type="component" value="Unassembled WGS sequence"/>
</dbReference>
<dbReference type="RefSeq" id="XP_037200896.1">
    <property type="nucleotide sequence ID" value="XM_037345070.1"/>
</dbReference>
<dbReference type="OrthoDB" id="9991317at2759"/>
<name>A0A8H5VD36_9HYPO</name>
<dbReference type="EMBL" id="JAAQRI010000314">
    <property type="protein sequence ID" value="KAF5619111.1"/>
    <property type="molecule type" value="Genomic_DNA"/>
</dbReference>
<evidence type="ECO:0000313" key="3">
    <source>
        <dbReference type="Proteomes" id="UP000530670"/>
    </source>
</evidence>
<accession>A0A8H5VD36</accession>
<gene>
    <name evidence="2" type="ORF">FTJAE_12060</name>
</gene>
<proteinExistence type="predicted"/>
<dbReference type="InterPro" id="IPR024983">
    <property type="entry name" value="CHAT_dom"/>
</dbReference>
<organism evidence="2 3">
    <name type="scientific">Fusarium tjaetaba</name>
    <dbReference type="NCBI Taxonomy" id="1567544"/>
    <lineage>
        <taxon>Eukaryota</taxon>
        <taxon>Fungi</taxon>
        <taxon>Dikarya</taxon>
        <taxon>Ascomycota</taxon>
        <taxon>Pezizomycotina</taxon>
        <taxon>Sordariomycetes</taxon>
        <taxon>Hypocreomycetidae</taxon>
        <taxon>Hypocreales</taxon>
        <taxon>Nectriaceae</taxon>
        <taxon>Fusarium</taxon>
        <taxon>Fusarium fujikuroi species complex</taxon>
    </lineage>
</organism>
<evidence type="ECO:0000259" key="1">
    <source>
        <dbReference type="Pfam" id="PF12770"/>
    </source>
</evidence>
<sequence>MKSFAIFNRQEEIELAKQIFWQALRIMDESCPSRPGSLVDLAEVYQVEYCSIRNKQSLDISLELYYGEVGLIGDSSDSIRLQDLLTRIFTGRSFYYLERYKKTRISTYLDKSIENIREVLTPLATKSVLKINPLVTLANAYIAGYTITQHISYLASTDQLLNEASDIVTSSISTDDTSRVAWLVLIGESYKSRYHAAKLDSDLHQAVQFLNEAFDVASLNATRDLSRLASVAKSLTSTLKMQKDWNKAYLVIKQVVPLIAATTPRFLDISESQLLLSKYSTLASEGAALAMSAGCEPMEAIQLSEAGRGVVMLALNELRLDLTSAAALGAQHRERLSVFQQELQYKSPSSTLDVRNDTHGGEGIVKQSARRIQVGRELNEFVHNLRALNHQMAFPETVRSAHLAQASLGGSIVVINVHYRCDAFLIRGAMTQALTLPKLSMQAVQDRVDEGNFTSFSVLEWLWDTIVDPVLDALGYTGPPSWDDPWPRIWWIPTGSLSKFPLHAAGHHLEEESFNSTIDRAILSYSPSIRALVETVNRGENIGRNQLQQAQQALIFSMEHTPDTTARLPNAVAEAQAVEEVCGKVSIRTVRPDRCTKASVLAHLPSSDIFHFAGHGYTDHSDPSRSHLRLEDWKTNRLTVSDLIAINLRKQKPFLAYLGACGTGEIQDARHLDESVHLISGCQLAGFRHVIGTLCRENNKTCVDVAVLAYEVICQKGLTDASVSEGLHHVVRELRDLWRHDHKHQLWKENTSNYQRDESHDGGMWTTGQRLDDGLRDVIACDSDDDTSGNTPLQWALYVHYGC</sequence>
<reference evidence="2 3" key="1">
    <citation type="submission" date="2020-05" db="EMBL/GenBank/DDBJ databases">
        <title>Identification and distribution of gene clusters putatively required for synthesis of sphingolipid metabolism inhibitors in phylogenetically diverse species of the filamentous fungus Fusarium.</title>
        <authorList>
            <person name="Kim H.-S."/>
            <person name="Busman M."/>
            <person name="Brown D.W."/>
            <person name="Divon H."/>
            <person name="Uhlig S."/>
            <person name="Proctor R.H."/>
        </authorList>
    </citation>
    <scope>NUCLEOTIDE SEQUENCE [LARGE SCALE GENOMIC DNA]</scope>
    <source>
        <strain evidence="2 3">NRRL 66243</strain>
    </source>
</reference>
<evidence type="ECO:0000313" key="2">
    <source>
        <dbReference type="EMBL" id="KAF5619111.1"/>
    </source>
</evidence>
<keyword evidence="3" id="KW-1185">Reference proteome</keyword>
<protein>
    <submittedName>
        <fullName evidence="2">Tpr domain protein</fullName>
    </submittedName>
</protein>